<gene>
    <name evidence="4" type="ORF">H9943_04190</name>
</gene>
<reference evidence="4" key="2">
    <citation type="submission" date="2021-04" db="EMBL/GenBank/DDBJ databases">
        <authorList>
            <person name="Gilroy R."/>
        </authorList>
    </citation>
    <scope>NUCLEOTIDE SEQUENCE</scope>
    <source>
        <strain evidence="4">ChiBcec8-14828</strain>
    </source>
</reference>
<dbReference type="PANTHER" id="PTHR43191">
    <property type="entry name" value="RRNA METHYLTRANSFERASE 3"/>
    <property type="match status" value="1"/>
</dbReference>
<name>A0A9D2M1Q1_9FIRM</name>
<dbReference type="InterPro" id="IPR029026">
    <property type="entry name" value="tRNA_m1G_MTases_N"/>
</dbReference>
<dbReference type="CDD" id="cd18095">
    <property type="entry name" value="SpoU-like_rRNA-MTase"/>
    <property type="match status" value="1"/>
</dbReference>
<dbReference type="GO" id="GO:0032259">
    <property type="term" value="P:methylation"/>
    <property type="evidence" value="ECO:0007669"/>
    <property type="project" value="UniProtKB-KW"/>
</dbReference>
<dbReference type="GO" id="GO:0006396">
    <property type="term" value="P:RNA processing"/>
    <property type="evidence" value="ECO:0007669"/>
    <property type="project" value="InterPro"/>
</dbReference>
<dbReference type="Pfam" id="PF00588">
    <property type="entry name" value="SpoU_methylase"/>
    <property type="match status" value="1"/>
</dbReference>
<dbReference type="EMBL" id="DWYA01000041">
    <property type="protein sequence ID" value="HJB39577.1"/>
    <property type="molecule type" value="Genomic_DNA"/>
</dbReference>
<evidence type="ECO:0000313" key="5">
    <source>
        <dbReference type="Proteomes" id="UP000824209"/>
    </source>
</evidence>
<dbReference type="Gene3D" id="3.30.1330.30">
    <property type="match status" value="1"/>
</dbReference>
<organism evidence="4 5">
    <name type="scientific">Candidatus Ruthenibacterium avium</name>
    <dbReference type="NCBI Taxonomy" id="2838751"/>
    <lineage>
        <taxon>Bacteria</taxon>
        <taxon>Bacillati</taxon>
        <taxon>Bacillota</taxon>
        <taxon>Clostridia</taxon>
        <taxon>Eubacteriales</taxon>
        <taxon>Oscillospiraceae</taxon>
        <taxon>Ruthenibacterium</taxon>
    </lineage>
</organism>
<dbReference type="GO" id="GO:0003723">
    <property type="term" value="F:RNA binding"/>
    <property type="evidence" value="ECO:0007669"/>
    <property type="project" value="InterPro"/>
</dbReference>
<dbReference type="InterPro" id="IPR029028">
    <property type="entry name" value="Alpha/beta_knot_MTases"/>
</dbReference>
<feature type="domain" description="tRNA/rRNA methyltransferase SpoU type" evidence="3">
    <location>
        <begin position="122"/>
        <end position="268"/>
    </location>
</feature>
<dbReference type="SUPFAM" id="SSF55315">
    <property type="entry name" value="L30e-like"/>
    <property type="match status" value="1"/>
</dbReference>
<dbReference type="PANTHER" id="PTHR43191:SF12">
    <property type="entry name" value="RRNA METHYLASE"/>
    <property type="match status" value="1"/>
</dbReference>
<sequence length="274" mass="29472">MPIVEITDCTRPELSEYTALTHAQLRRMTDAPHGVFIAESPAVIEAALAAGCRPRSFLMEQRQTEGKAKPLLAQCPDVPVYTAPRTVLEGLTGFALTRGILCAMERPAPCTAEEVCRGAHRIAVLEDIVDAENVGAIFRSAAALGVDAVLVTPSCIDPLTRRVLRVSMGSVFRVPWAVIGNRQADWRADGVNRLKALGFTTAALALRPDSLPLDDERLSHTERLALLLGTEGTGLCEETLRACDHSVIIPMAHGVDSLNVGAAAAVAFWELCRK</sequence>
<protein>
    <submittedName>
        <fullName evidence="4">RNA methyltransferase</fullName>
    </submittedName>
</protein>
<dbReference type="InterPro" id="IPR001537">
    <property type="entry name" value="SpoU_MeTrfase"/>
</dbReference>
<reference evidence="4" key="1">
    <citation type="journal article" date="2021" name="PeerJ">
        <title>Extensive microbial diversity within the chicken gut microbiome revealed by metagenomics and culture.</title>
        <authorList>
            <person name="Gilroy R."/>
            <person name="Ravi A."/>
            <person name="Getino M."/>
            <person name="Pursley I."/>
            <person name="Horton D.L."/>
            <person name="Alikhan N.F."/>
            <person name="Baker D."/>
            <person name="Gharbi K."/>
            <person name="Hall N."/>
            <person name="Watson M."/>
            <person name="Adriaenssens E.M."/>
            <person name="Foster-Nyarko E."/>
            <person name="Jarju S."/>
            <person name="Secka A."/>
            <person name="Antonio M."/>
            <person name="Oren A."/>
            <person name="Chaudhuri R.R."/>
            <person name="La Ragione R."/>
            <person name="Hildebrand F."/>
            <person name="Pallen M.J."/>
        </authorList>
    </citation>
    <scope>NUCLEOTIDE SEQUENCE</scope>
    <source>
        <strain evidence="4">ChiBcec8-14828</strain>
    </source>
</reference>
<evidence type="ECO:0000259" key="3">
    <source>
        <dbReference type="Pfam" id="PF00588"/>
    </source>
</evidence>
<comment type="caution">
    <text evidence="4">The sequence shown here is derived from an EMBL/GenBank/DDBJ whole genome shotgun (WGS) entry which is preliminary data.</text>
</comment>
<evidence type="ECO:0000256" key="1">
    <source>
        <dbReference type="ARBA" id="ARBA00022603"/>
    </source>
</evidence>
<dbReference type="InterPro" id="IPR051259">
    <property type="entry name" value="rRNA_Methyltransferase"/>
</dbReference>
<dbReference type="InterPro" id="IPR029064">
    <property type="entry name" value="Ribosomal_eL30-like_sf"/>
</dbReference>
<dbReference type="Gene3D" id="3.40.1280.10">
    <property type="match status" value="1"/>
</dbReference>
<keyword evidence="1 4" id="KW-0489">Methyltransferase</keyword>
<dbReference type="GO" id="GO:0008173">
    <property type="term" value="F:RNA methyltransferase activity"/>
    <property type="evidence" value="ECO:0007669"/>
    <property type="project" value="InterPro"/>
</dbReference>
<keyword evidence="2" id="KW-0808">Transferase</keyword>
<dbReference type="Proteomes" id="UP000824209">
    <property type="component" value="Unassembled WGS sequence"/>
</dbReference>
<evidence type="ECO:0000256" key="2">
    <source>
        <dbReference type="ARBA" id="ARBA00022679"/>
    </source>
</evidence>
<dbReference type="SUPFAM" id="SSF75217">
    <property type="entry name" value="alpha/beta knot"/>
    <property type="match status" value="1"/>
</dbReference>
<proteinExistence type="predicted"/>
<dbReference type="AlphaFoldDB" id="A0A9D2M1Q1"/>
<accession>A0A9D2M1Q1</accession>
<evidence type="ECO:0000313" key="4">
    <source>
        <dbReference type="EMBL" id="HJB39577.1"/>
    </source>
</evidence>